<dbReference type="GO" id="GO:0006355">
    <property type="term" value="P:regulation of DNA-templated transcription"/>
    <property type="evidence" value="ECO:0007669"/>
    <property type="project" value="InterPro"/>
</dbReference>
<keyword evidence="3" id="KW-1185">Reference proteome</keyword>
<dbReference type="EMBL" id="FNSQ01000005">
    <property type="protein sequence ID" value="SEB43349.1"/>
    <property type="molecule type" value="Genomic_DNA"/>
</dbReference>
<dbReference type="SUPFAM" id="SSF55021">
    <property type="entry name" value="ACT-like"/>
    <property type="match status" value="2"/>
</dbReference>
<dbReference type="PROSITE" id="PS51671">
    <property type="entry name" value="ACT"/>
    <property type="match status" value="2"/>
</dbReference>
<feature type="domain" description="ACT" evidence="1">
    <location>
        <begin position="107"/>
        <end position="186"/>
    </location>
</feature>
<dbReference type="InterPro" id="IPR050990">
    <property type="entry name" value="UPF0237/GcvR_regulator"/>
</dbReference>
<dbReference type="Pfam" id="PF13740">
    <property type="entry name" value="ACT_6"/>
    <property type="match status" value="2"/>
</dbReference>
<dbReference type="Proteomes" id="UP000183750">
    <property type="component" value="Unassembled WGS sequence"/>
</dbReference>
<dbReference type="InterPro" id="IPR045865">
    <property type="entry name" value="ACT-like_dom_sf"/>
</dbReference>
<sequence length="186" mass="19596">MLSQRWCCIVNDYAGRMTTLILTVAGADRPGLVAAVADVVDAHGGNWENSSLAELAGTFAGVIEVSVAPERAEELERALRGLQGQGLLTLAVLTGTPAEDAPDQVLEIQVLGNDRPGIVREVSGVLSAHDLSIEELATETRDAAMAGGRLFEASVVARVPASVDLDALRRDLERIATEVQVDITLA</sequence>
<dbReference type="AlphaFoldDB" id="A0A1H4JAJ6"/>
<gene>
    <name evidence="2" type="ORF">SAMN04489807_0699</name>
</gene>
<dbReference type="CDD" id="cd04869">
    <property type="entry name" value="ACT_GcvR_2"/>
    <property type="match status" value="1"/>
</dbReference>
<proteinExistence type="predicted"/>
<reference evidence="3" key="1">
    <citation type="submission" date="2016-10" db="EMBL/GenBank/DDBJ databases">
        <authorList>
            <person name="Varghese N."/>
            <person name="Submissions S."/>
        </authorList>
    </citation>
    <scope>NUCLEOTIDE SEQUENCE [LARGE SCALE GENOMIC DNA]</scope>
    <source>
        <strain evidence="3">DSM 16089</strain>
    </source>
</reference>
<dbReference type="PANTHER" id="PTHR34875:SF6">
    <property type="entry name" value="UPF0237 PROTEIN MJ1558"/>
    <property type="match status" value="1"/>
</dbReference>
<dbReference type="Gene3D" id="3.30.70.260">
    <property type="match status" value="2"/>
</dbReference>
<dbReference type="PIRSF" id="PIRSF028103">
    <property type="entry name" value="GcvR"/>
    <property type="match status" value="1"/>
</dbReference>
<evidence type="ECO:0000259" key="1">
    <source>
        <dbReference type="PROSITE" id="PS51671"/>
    </source>
</evidence>
<evidence type="ECO:0000313" key="3">
    <source>
        <dbReference type="Proteomes" id="UP000183750"/>
    </source>
</evidence>
<feature type="domain" description="ACT" evidence="1">
    <location>
        <begin position="21"/>
        <end position="95"/>
    </location>
</feature>
<organism evidence="2 3">
    <name type="scientific">Microbacterium hydrocarbonoxydans</name>
    <dbReference type="NCBI Taxonomy" id="273678"/>
    <lineage>
        <taxon>Bacteria</taxon>
        <taxon>Bacillati</taxon>
        <taxon>Actinomycetota</taxon>
        <taxon>Actinomycetes</taxon>
        <taxon>Micrococcales</taxon>
        <taxon>Microbacteriaceae</taxon>
        <taxon>Microbacterium</taxon>
    </lineage>
</organism>
<dbReference type="InterPro" id="IPR002912">
    <property type="entry name" value="ACT_dom"/>
</dbReference>
<dbReference type="PANTHER" id="PTHR34875">
    <property type="entry name" value="UPF0237 PROTEIN MJ1558"/>
    <property type="match status" value="1"/>
</dbReference>
<dbReference type="InterPro" id="IPR016867">
    <property type="entry name" value="GcvR"/>
</dbReference>
<name>A0A1H4JAJ6_9MICO</name>
<accession>A0A1H4JAJ6</accession>
<evidence type="ECO:0000313" key="2">
    <source>
        <dbReference type="EMBL" id="SEB43349.1"/>
    </source>
</evidence>
<protein>
    <submittedName>
        <fullName evidence="2">Glycine cleavage system regulatory protein</fullName>
    </submittedName>
</protein>